<keyword evidence="11" id="KW-1185">Reference proteome</keyword>
<evidence type="ECO:0000256" key="2">
    <source>
        <dbReference type="ARBA" id="ARBA00004253"/>
    </source>
</evidence>
<feature type="binding site" evidence="7">
    <location>
        <begin position="40"/>
        <end position="41"/>
    </location>
    <ligand>
        <name>FAD</name>
        <dbReference type="ChEBI" id="CHEBI:57692"/>
    </ligand>
</feature>
<accession>T1ELZ5</accession>
<feature type="binding site" evidence="7">
    <location>
        <position position="223"/>
    </location>
    <ligand>
        <name>D-dopa</name>
        <dbReference type="ChEBI" id="CHEBI:149689"/>
    </ligand>
</feature>
<gene>
    <name evidence="10" type="primary">20197595</name>
    <name evidence="9" type="ORF">HELRODRAFT_156658</name>
</gene>
<organism evidence="10 11">
    <name type="scientific">Helobdella robusta</name>
    <name type="common">Californian leech</name>
    <dbReference type="NCBI Taxonomy" id="6412"/>
    <lineage>
        <taxon>Eukaryota</taxon>
        <taxon>Metazoa</taxon>
        <taxon>Spiralia</taxon>
        <taxon>Lophotrochozoa</taxon>
        <taxon>Annelida</taxon>
        <taxon>Clitellata</taxon>
        <taxon>Hirudinea</taxon>
        <taxon>Rhynchobdellida</taxon>
        <taxon>Glossiphoniidae</taxon>
        <taxon>Helobdella</taxon>
    </lineage>
</organism>
<dbReference type="HOGENOM" id="CLU_034311_0_2_1"/>
<dbReference type="PIRSF" id="PIRSF000189">
    <property type="entry name" value="D-aa_oxidase"/>
    <property type="match status" value="1"/>
</dbReference>
<dbReference type="Pfam" id="PF01266">
    <property type="entry name" value="DAO"/>
    <property type="match status" value="1"/>
</dbReference>
<evidence type="ECO:0000259" key="8">
    <source>
        <dbReference type="Pfam" id="PF01266"/>
    </source>
</evidence>
<comment type="cofactor">
    <cofactor evidence="1 7">
        <name>FAD</name>
        <dbReference type="ChEBI" id="CHEBI:57692"/>
    </cofactor>
</comment>
<evidence type="ECO:0000313" key="11">
    <source>
        <dbReference type="Proteomes" id="UP000015101"/>
    </source>
</evidence>
<dbReference type="EMBL" id="AMQM01003405">
    <property type="status" value="NOT_ANNOTATED_CDS"/>
    <property type="molecule type" value="Genomic_DNA"/>
</dbReference>
<evidence type="ECO:0000256" key="5">
    <source>
        <dbReference type="ARBA" id="ARBA00022827"/>
    </source>
</evidence>
<dbReference type="Gene3D" id="3.40.50.720">
    <property type="entry name" value="NAD(P)-binding Rossmann-like Domain"/>
    <property type="match status" value="1"/>
</dbReference>
<dbReference type="STRING" id="6412.T1ELZ5"/>
<dbReference type="FunCoup" id="T1ELZ5">
    <property type="interactions" value="291"/>
</dbReference>
<dbReference type="GO" id="GO:0005737">
    <property type="term" value="C:cytoplasm"/>
    <property type="evidence" value="ECO:0000318"/>
    <property type="project" value="GO_Central"/>
</dbReference>
<dbReference type="GeneID" id="20197595"/>
<dbReference type="InterPro" id="IPR023209">
    <property type="entry name" value="DAO"/>
</dbReference>
<reference evidence="10" key="3">
    <citation type="submission" date="2015-06" db="UniProtKB">
        <authorList>
            <consortium name="EnsemblMetazoa"/>
        </authorList>
    </citation>
    <scope>IDENTIFICATION</scope>
</reference>
<dbReference type="OrthoDB" id="2015447at2759"/>
<dbReference type="EnsemblMetazoa" id="HelroT156658">
    <property type="protein sequence ID" value="HelroP156658"/>
    <property type="gene ID" value="HelroG156658"/>
</dbReference>
<dbReference type="EMBL" id="KB096134">
    <property type="protein sequence ID" value="ESO08124.1"/>
    <property type="molecule type" value="Genomic_DNA"/>
</dbReference>
<keyword evidence="6" id="KW-0560">Oxidoreductase</keyword>
<dbReference type="GO" id="GO:0003884">
    <property type="term" value="F:D-amino-acid oxidase activity"/>
    <property type="evidence" value="ECO:0000318"/>
    <property type="project" value="GO_Central"/>
</dbReference>
<sequence>MKIAILGAGVVGLSTAVQLRQLLPTAELDLIAEKFYDETTSYGAAGIFRPTLSKTPGVEIERIKKWLKDSWKHYEGIFHGDEARLAGVQLISGYQFVNNPQPNPLERDIVFSYRALTDKELSAFPGDRFKYGWFVTTLLIEPRIYLKYLTDKFTQSGGRTIRKTLESFEELCGRYDLVINCMGLGSKELLKDEELVPNRGHLVKVKCDWLKHFVYTGDTGTCYILPGIEVTTIGGTRTDNDLDLTPRKEDTERILNEAYKVLPSLKKAKIVSEWVGLRPHRAPLRIESETMEFPSGKKLQVVHNYGHGAEGISLSWGTSVEAVELAMRLVK</sequence>
<dbReference type="eggNOG" id="KOG3923">
    <property type="taxonomic scope" value="Eukaryota"/>
</dbReference>
<dbReference type="Proteomes" id="UP000015101">
    <property type="component" value="Unassembled WGS sequence"/>
</dbReference>
<evidence type="ECO:0000256" key="1">
    <source>
        <dbReference type="ARBA" id="ARBA00001974"/>
    </source>
</evidence>
<proteinExistence type="inferred from homology"/>
<dbReference type="CTD" id="20197595"/>
<name>T1ELZ5_HELRO</name>
<protein>
    <recommendedName>
        <fullName evidence="8">FAD dependent oxidoreductase domain-containing protein</fullName>
    </recommendedName>
</protein>
<evidence type="ECO:0000256" key="4">
    <source>
        <dbReference type="ARBA" id="ARBA00022630"/>
    </source>
</evidence>
<dbReference type="GO" id="GO:0019478">
    <property type="term" value="P:D-amino acid catabolic process"/>
    <property type="evidence" value="ECO:0000318"/>
    <property type="project" value="GO_Central"/>
</dbReference>
<comment type="subcellular location">
    <subcellularLocation>
        <location evidence="2">Peroxisome matrix</location>
    </subcellularLocation>
</comment>
<keyword evidence="4" id="KW-0285">Flavoprotein</keyword>
<dbReference type="SUPFAM" id="SSF51971">
    <property type="entry name" value="Nucleotide-binding domain"/>
    <property type="match status" value="1"/>
</dbReference>
<evidence type="ECO:0000313" key="9">
    <source>
        <dbReference type="EMBL" id="ESO08124.1"/>
    </source>
</evidence>
<dbReference type="InParanoid" id="T1ELZ5"/>
<dbReference type="KEGG" id="hro:HELRODRAFT_156658"/>
<evidence type="ECO:0000313" key="10">
    <source>
        <dbReference type="EnsemblMetazoa" id="HelroP156658"/>
    </source>
</evidence>
<dbReference type="OMA" id="VYLQWLQ"/>
<dbReference type="GO" id="GO:0005782">
    <property type="term" value="C:peroxisomal matrix"/>
    <property type="evidence" value="ECO:0007669"/>
    <property type="project" value="UniProtKB-SubCell"/>
</dbReference>
<reference evidence="11" key="1">
    <citation type="submission" date="2012-12" db="EMBL/GenBank/DDBJ databases">
        <authorList>
            <person name="Hellsten U."/>
            <person name="Grimwood J."/>
            <person name="Chapman J.A."/>
            <person name="Shapiro H."/>
            <person name="Aerts A."/>
            <person name="Otillar R.P."/>
            <person name="Terry A.Y."/>
            <person name="Boore J.L."/>
            <person name="Simakov O."/>
            <person name="Marletaz F."/>
            <person name="Cho S.-J."/>
            <person name="Edsinger-Gonzales E."/>
            <person name="Havlak P."/>
            <person name="Kuo D.-H."/>
            <person name="Larsson T."/>
            <person name="Lv J."/>
            <person name="Arendt D."/>
            <person name="Savage R."/>
            <person name="Osoegawa K."/>
            <person name="de Jong P."/>
            <person name="Lindberg D.R."/>
            <person name="Seaver E.C."/>
            <person name="Weisblat D.A."/>
            <person name="Putnam N.H."/>
            <person name="Grigoriev I.V."/>
            <person name="Rokhsar D.S."/>
        </authorList>
    </citation>
    <scope>NUCLEOTIDE SEQUENCE</scope>
</reference>
<dbReference type="SUPFAM" id="SSF54373">
    <property type="entry name" value="FAD-linked reductases, C-terminal domain"/>
    <property type="match status" value="1"/>
</dbReference>
<dbReference type="AlphaFoldDB" id="T1ELZ5"/>
<reference evidence="9 11" key="2">
    <citation type="journal article" date="2013" name="Nature">
        <title>Insights into bilaterian evolution from three spiralian genomes.</title>
        <authorList>
            <person name="Simakov O."/>
            <person name="Marletaz F."/>
            <person name="Cho S.J."/>
            <person name="Edsinger-Gonzales E."/>
            <person name="Havlak P."/>
            <person name="Hellsten U."/>
            <person name="Kuo D.H."/>
            <person name="Larsson T."/>
            <person name="Lv J."/>
            <person name="Arendt D."/>
            <person name="Savage R."/>
            <person name="Osoegawa K."/>
            <person name="de Jong P."/>
            <person name="Grimwood J."/>
            <person name="Chapman J.A."/>
            <person name="Shapiro H."/>
            <person name="Aerts A."/>
            <person name="Otillar R.P."/>
            <person name="Terry A.Y."/>
            <person name="Boore J.L."/>
            <person name="Grigoriev I.V."/>
            <person name="Lindberg D.R."/>
            <person name="Seaver E.C."/>
            <person name="Weisblat D.A."/>
            <person name="Putnam N.H."/>
            <person name="Rokhsar D.S."/>
        </authorList>
    </citation>
    <scope>NUCLEOTIDE SEQUENCE</scope>
</reference>
<feature type="domain" description="FAD dependent oxidoreductase" evidence="8">
    <location>
        <begin position="2"/>
        <end position="324"/>
    </location>
</feature>
<evidence type="ECO:0000256" key="3">
    <source>
        <dbReference type="ARBA" id="ARBA00006730"/>
    </source>
</evidence>
<evidence type="ECO:0000256" key="6">
    <source>
        <dbReference type="ARBA" id="ARBA00023002"/>
    </source>
</evidence>
<dbReference type="InterPro" id="IPR006076">
    <property type="entry name" value="FAD-dep_OxRdtase"/>
</dbReference>
<dbReference type="PANTHER" id="PTHR11530">
    <property type="entry name" value="D-AMINO ACID OXIDASE"/>
    <property type="match status" value="1"/>
</dbReference>
<evidence type="ECO:0000256" key="7">
    <source>
        <dbReference type="PIRSR" id="PIRSR000189-1"/>
    </source>
</evidence>
<comment type="similarity">
    <text evidence="3">Belongs to the DAMOX/DASOX family.</text>
</comment>
<dbReference type="PANTHER" id="PTHR11530:SF11">
    <property type="entry name" value="D-ASPARTATE OXIDASE"/>
    <property type="match status" value="1"/>
</dbReference>
<dbReference type="RefSeq" id="XP_009013913.1">
    <property type="nucleotide sequence ID" value="XM_009015665.1"/>
</dbReference>
<keyword evidence="5 7" id="KW-0274">FAD</keyword>
<dbReference type="Gene3D" id="3.30.9.10">
    <property type="entry name" value="D-Amino Acid Oxidase, subunit A, domain 2"/>
    <property type="match status" value="1"/>
</dbReference>
<feature type="binding site" evidence="7">
    <location>
        <position position="278"/>
    </location>
    <ligand>
        <name>D-dopa</name>
        <dbReference type="ChEBI" id="CHEBI:149689"/>
    </ligand>
</feature>
<dbReference type="GO" id="GO:0071949">
    <property type="term" value="F:FAD binding"/>
    <property type="evidence" value="ECO:0007669"/>
    <property type="project" value="InterPro"/>
</dbReference>